<keyword evidence="2" id="KW-1185">Reference proteome</keyword>
<dbReference type="AlphaFoldDB" id="A0A850ET86"/>
<organism evidence="1 2">
    <name type="scientific">Paenibacillus agri</name>
    <dbReference type="NCBI Taxonomy" id="2744309"/>
    <lineage>
        <taxon>Bacteria</taxon>
        <taxon>Bacillati</taxon>
        <taxon>Bacillota</taxon>
        <taxon>Bacilli</taxon>
        <taxon>Bacillales</taxon>
        <taxon>Paenibacillaceae</taxon>
        <taxon>Paenibacillus</taxon>
    </lineage>
</organism>
<protein>
    <submittedName>
        <fullName evidence="1">Uncharacterized protein</fullName>
    </submittedName>
</protein>
<comment type="caution">
    <text evidence="1">The sequence shown here is derived from an EMBL/GenBank/DDBJ whole genome shotgun (WGS) entry which is preliminary data.</text>
</comment>
<evidence type="ECO:0000313" key="1">
    <source>
        <dbReference type="EMBL" id="NUU64075.1"/>
    </source>
</evidence>
<proteinExistence type="predicted"/>
<accession>A0A850ET86</accession>
<evidence type="ECO:0000313" key="2">
    <source>
        <dbReference type="Proteomes" id="UP000564806"/>
    </source>
</evidence>
<gene>
    <name evidence="1" type="ORF">HPT30_27370</name>
</gene>
<sequence length="340" mass="36695">MKIFVQRGRRRRLPASLLLLLCLVLAAASFGFPTQLAATGGRISVVQAVSQEVPPIFRFQEASAPVTLEDFAQSNIEKLSEQAPFKEWASAKPQYYPLGPGTHGWLVNVMNGKQRIGYMIISAAKDGGYVLSEYGAGTYGLPYSLSELHRLLVQQGLISSTYSGTLELTALYAPLLPVWKLKIDGKLLFIDAAAPQILPWTLSQADNALKNTTVSVEDVTSKKATVPHTAYRTGGTDDPYADLLWLTSPKLAVKDADSFTAEIAPGVSLVFQAAGRNELFGAPFTITGYQSWLPTEKTADAKTVLYAATGAGGKRYLPLSVLIQSGTLHKLPGNRTASFN</sequence>
<dbReference type="Proteomes" id="UP000564806">
    <property type="component" value="Unassembled WGS sequence"/>
</dbReference>
<dbReference type="RefSeq" id="WP_175374434.1">
    <property type="nucleotide sequence ID" value="NZ_JABWCS010000221.1"/>
</dbReference>
<reference evidence="1" key="1">
    <citation type="submission" date="2020-06" db="EMBL/GenBank/DDBJ databases">
        <title>Paenibacillus sp. nov., isolated from soil.</title>
        <authorList>
            <person name="Seo Y.L."/>
        </authorList>
    </citation>
    <scope>NUCLEOTIDE SEQUENCE [LARGE SCALE GENOMIC DNA]</scope>
    <source>
        <strain evidence="1">JW14</strain>
    </source>
</reference>
<name>A0A850ET86_9BACL</name>
<dbReference type="EMBL" id="JABWCS010000221">
    <property type="protein sequence ID" value="NUU64075.1"/>
    <property type="molecule type" value="Genomic_DNA"/>
</dbReference>